<reference evidence="1" key="2">
    <citation type="journal article" date="2015" name="Fish Shellfish Immunol.">
        <title>Early steps in the European eel (Anguilla anguilla)-Vibrio vulnificus interaction in the gills: Role of the RtxA13 toxin.</title>
        <authorList>
            <person name="Callol A."/>
            <person name="Pajuelo D."/>
            <person name="Ebbesson L."/>
            <person name="Teles M."/>
            <person name="MacKenzie S."/>
            <person name="Amaro C."/>
        </authorList>
    </citation>
    <scope>NUCLEOTIDE SEQUENCE</scope>
</reference>
<reference evidence="1" key="1">
    <citation type="submission" date="2014-11" db="EMBL/GenBank/DDBJ databases">
        <authorList>
            <person name="Amaro Gonzalez C."/>
        </authorList>
    </citation>
    <scope>NUCLEOTIDE SEQUENCE</scope>
</reference>
<name>A0A0E9UPG6_ANGAN</name>
<dbReference type="EMBL" id="GBXM01041749">
    <property type="protein sequence ID" value="JAH66828.1"/>
    <property type="molecule type" value="Transcribed_RNA"/>
</dbReference>
<sequence>MVNLHLMWIQWVQYTEAFCSTNYLFVPHTLFLAFRATVFHLPLSEQKAGKSACKTTKRSSQGWVAHRYMKSYP</sequence>
<accession>A0A0E9UPG6</accession>
<organism evidence="1">
    <name type="scientific">Anguilla anguilla</name>
    <name type="common">European freshwater eel</name>
    <name type="synonym">Muraena anguilla</name>
    <dbReference type="NCBI Taxonomy" id="7936"/>
    <lineage>
        <taxon>Eukaryota</taxon>
        <taxon>Metazoa</taxon>
        <taxon>Chordata</taxon>
        <taxon>Craniata</taxon>
        <taxon>Vertebrata</taxon>
        <taxon>Euteleostomi</taxon>
        <taxon>Actinopterygii</taxon>
        <taxon>Neopterygii</taxon>
        <taxon>Teleostei</taxon>
        <taxon>Anguilliformes</taxon>
        <taxon>Anguillidae</taxon>
        <taxon>Anguilla</taxon>
    </lineage>
</organism>
<proteinExistence type="predicted"/>
<dbReference type="AlphaFoldDB" id="A0A0E9UPG6"/>
<evidence type="ECO:0000313" key="1">
    <source>
        <dbReference type="EMBL" id="JAH66828.1"/>
    </source>
</evidence>
<protein>
    <submittedName>
        <fullName evidence="1">Uncharacterized protein</fullName>
    </submittedName>
</protein>